<proteinExistence type="predicted"/>
<dbReference type="InterPro" id="IPR011701">
    <property type="entry name" value="MFS"/>
</dbReference>
<evidence type="ECO:0000256" key="3">
    <source>
        <dbReference type="ARBA" id="ARBA00022692"/>
    </source>
</evidence>
<evidence type="ECO:0008006" key="9">
    <source>
        <dbReference type="Google" id="ProtNLM"/>
    </source>
</evidence>
<dbReference type="Pfam" id="PF07690">
    <property type="entry name" value="MFS_1"/>
    <property type="match status" value="1"/>
</dbReference>
<dbReference type="EMBL" id="JAVHNS010000005">
    <property type="protein sequence ID" value="KAK6353992.1"/>
    <property type="molecule type" value="Genomic_DNA"/>
</dbReference>
<feature type="transmembrane region" description="Helical" evidence="6">
    <location>
        <begin position="320"/>
        <end position="340"/>
    </location>
</feature>
<feature type="transmembrane region" description="Helical" evidence="6">
    <location>
        <begin position="377"/>
        <end position="403"/>
    </location>
</feature>
<comment type="caution">
    <text evidence="7">The sequence shown here is derived from an EMBL/GenBank/DDBJ whole genome shotgun (WGS) entry which is preliminary data.</text>
</comment>
<keyword evidence="3 6" id="KW-0812">Transmembrane</keyword>
<keyword evidence="2" id="KW-1003">Cell membrane</keyword>
<evidence type="ECO:0000256" key="1">
    <source>
        <dbReference type="ARBA" id="ARBA00004651"/>
    </source>
</evidence>
<feature type="transmembrane region" description="Helical" evidence="6">
    <location>
        <begin position="254"/>
        <end position="276"/>
    </location>
</feature>
<dbReference type="CDD" id="cd06174">
    <property type="entry name" value="MFS"/>
    <property type="match status" value="1"/>
</dbReference>
<reference evidence="7 8" key="1">
    <citation type="submission" date="2019-10" db="EMBL/GenBank/DDBJ databases">
        <authorList>
            <person name="Palmer J.M."/>
        </authorList>
    </citation>
    <scope>NUCLEOTIDE SEQUENCE [LARGE SCALE GENOMIC DNA]</scope>
    <source>
        <strain evidence="7 8">TWF730</strain>
    </source>
</reference>
<feature type="transmembrane region" description="Helical" evidence="6">
    <location>
        <begin position="457"/>
        <end position="480"/>
    </location>
</feature>
<evidence type="ECO:0000256" key="4">
    <source>
        <dbReference type="ARBA" id="ARBA00022989"/>
    </source>
</evidence>
<protein>
    <recommendedName>
        <fullName evidence="9">Major facilitator superfamily domain-containing protein</fullName>
    </recommendedName>
</protein>
<feature type="transmembrane region" description="Helical" evidence="6">
    <location>
        <begin position="153"/>
        <end position="173"/>
    </location>
</feature>
<feature type="transmembrane region" description="Helical" evidence="6">
    <location>
        <begin position="71"/>
        <end position="93"/>
    </location>
</feature>
<gene>
    <name evidence="7" type="ORF">TWF730_008412</name>
</gene>
<feature type="transmembrane region" description="Helical" evidence="6">
    <location>
        <begin position="220"/>
        <end position="242"/>
    </location>
</feature>
<keyword evidence="4 6" id="KW-1133">Transmembrane helix</keyword>
<evidence type="ECO:0000256" key="6">
    <source>
        <dbReference type="SAM" id="Phobius"/>
    </source>
</evidence>
<accession>A0AAV9V291</accession>
<evidence type="ECO:0000256" key="5">
    <source>
        <dbReference type="ARBA" id="ARBA00023136"/>
    </source>
</evidence>
<feature type="transmembrane region" description="Helical" evidence="6">
    <location>
        <begin position="282"/>
        <end position="299"/>
    </location>
</feature>
<keyword evidence="5 6" id="KW-0472">Membrane</keyword>
<name>A0AAV9V291_9PEZI</name>
<dbReference type="SUPFAM" id="SSF103473">
    <property type="entry name" value="MFS general substrate transporter"/>
    <property type="match status" value="1"/>
</dbReference>
<organism evidence="7 8">
    <name type="scientific">Orbilia blumenaviensis</name>
    <dbReference type="NCBI Taxonomy" id="1796055"/>
    <lineage>
        <taxon>Eukaryota</taxon>
        <taxon>Fungi</taxon>
        <taxon>Dikarya</taxon>
        <taxon>Ascomycota</taxon>
        <taxon>Pezizomycotina</taxon>
        <taxon>Orbiliomycetes</taxon>
        <taxon>Orbiliales</taxon>
        <taxon>Orbiliaceae</taxon>
        <taxon>Orbilia</taxon>
    </lineage>
</organism>
<evidence type="ECO:0000313" key="8">
    <source>
        <dbReference type="Proteomes" id="UP001373714"/>
    </source>
</evidence>
<dbReference type="AlphaFoldDB" id="A0AAV9V291"/>
<feature type="transmembrane region" description="Helical" evidence="6">
    <location>
        <begin position="415"/>
        <end position="436"/>
    </location>
</feature>
<feature type="transmembrane region" description="Helical" evidence="6">
    <location>
        <begin position="346"/>
        <end position="365"/>
    </location>
</feature>
<dbReference type="InterPro" id="IPR036259">
    <property type="entry name" value="MFS_trans_sf"/>
</dbReference>
<sequence length="527" mass="58736">MSEGKQKWSVLDSWRFFTREEKRNIAFYIAGIMLYKFGLEAYNGSVIALATNRYDYDANIGGYTRKTFERVGLLQGLNQAFQCLGSILIAPLIKRFKTRTVLAIAVIVFALFASLLLIIDRATGGYLKPKGWDQTYDKNNFAYYGDYNTDAMIPIYCLSGISYGMVELIRRVIPRDIVGGNMQKLKRMDSLVHIFYEITGTTGALATALALIPACGNNQSFIITPLLFLCAASMWFMIRLPHSYQVEVGKEKNYLLQVADGCVLFVMSAVKGATIVMSSRRFIWLLPGYTFALFGHRFLENNIGSYIAKRYLGQSAWAQIIIAGSNFGELLGALFVFLFTNLVHTPIPWLRCDAILLLIVWYLPFWHPPSGHSTQAWIAAATFIPISFGWAAGDVSLAAYIQASLARLEAQENSISPLGAVMGFLYSTYIVIYAIVSPLVGKYIDRVSEQNDEQIQSGIFNIAGVHFSILAGIMLLSTFIPRGSFALNPKLLDEVELDHDEESSGADEDQEEHVEKITTVGKIAPLH</sequence>
<feature type="transmembrane region" description="Helical" evidence="6">
    <location>
        <begin position="194"/>
        <end position="214"/>
    </location>
</feature>
<evidence type="ECO:0000313" key="7">
    <source>
        <dbReference type="EMBL" id="KAK6353992.1"/>
    </source>
</evidence>
<dbReference type="GO" id="GO:0022857">
    <property type="term" value="F:transmembrane transporter activity"/>
    <property type="evidence" value="ECO:0007669"/>
    <property type="project" value="InterPro"/>
</dbReference>
<dbReference type="GO" id="GO:0005886">
    <property type="term" value="C:plasma membrane"/>
    <property type="evidence" value="ECO:0007669"/>
    <property type="project" value="UniProtKB-SubCell"/>
</dbReference>
<dbReference type="PANTHER" id="PTHR23513">
    <property type="entry name" value="INTEGRAL MEMBRANE EFFLUX PROTEIN-RELATED"/>
    <property type="match status" value="1"/>
</dbReference>
<dbReference type="PANTHER" id="PTHR23513:SF6">
    <property type="entry name" value="MAJOR FACILITATOR SUPERFAMILY ASSOCIATED DOMAIN-CONTAINING PROTEIN"/>
    <property type="match status" value="1"/>
</dbReference>
<evidence type="ECO:0000256" key="2">
    <source>
        <dbReference type="ARBA" id="ARBA00022475"/>
    </source>
</evidence>
<feature type="transmembrane region" description="Helical" evidence="6">
    <location>
        <begin position="100"/>
        <end position="119"/>
    </location>
</feature>
<comment type="subcellular location">
    <subcellularLocation>
        <location evidence="1">Cell membrane</location>
        <topology evidence="1">Multi-pass membrane protein</topology>
    </subcellularLocation>
</comment>
<dbReference type="Gene3D" id="1.20.1250.20">
    <property type="entry name" value="MFS general substrate transporter like domains"/>
    <property type="match status" value="1"/>
</dbReference>
<dbReference type="Proteomes" id="UP001373714">
    <property type="component" value="Unassembled WGS sequence"/>
</dbReference>
<feature type="transmembrane region" description="Helical" evidence="6">
    <location>
        <begin position="25"/>
        <end position="51"/>
    </location>
</feature>
<keyword evidence="8" id="KW-1185">Reference proteome</keyword>